<dbReference type="Pfam" id="PF20684">
    <property type="entry name" value="Fung_rhodopsin"/>
    <property type="match status" value="2"/>
</dbReference>
<name>A0A6A6DAZ4_9PEZI</name>
<dbReference type="InterPro" id="IPR052337">
    <property type="entry name" value="SAT4-like"/>
</dbReference>
<keyword evidence="10" id="KW-1185">Reference proteome</keyword>
<evidence type="ECO:0000256" key="3">
    <source>
        <dbReference type="ARBA" id="ARBA00022989"/>
    </source>
</evidence>
<feature type="transmembrane region" description="Helical" evidence="7">
    <location>
        <begin position="59"/>
        <end position="78"/>
    </location>
</feature>
<dbReference type="PANTHER" id="PTHR33048:SF123">
    <property type="entry name" value="INTEGRAL MEMBRANE PROTEIN"/>
    <property type="match status" value="1"/>
</dbReference>
<evidence type="ECO:0000256" key="2">
    <source>
        <dbReference type="ARBA" id="ARBA00022692"/>
    </source>
</evidence>
<feature type="domain" description="Rhodopsin" evidence="8">
    <location>
        <begin position="224"/>
        <end position="261"/>
    </location>
</feature>
<feature type="transmembrane region" description="Helical" evidence="7">
    <location>
        <begin position="21"/>
        <end position="47"/>
    </location>
</feature>
<reference evidence="9" key="1">
    <citation type="journal article" date="2020" name="Stud. Mycol.">
        <title>101 Dothideomycetes genomes: a test case for predicting lifestyles and emergence of pathogens.</title>
        <authorList>
            <person name="Haridas S."/>
            <person name="Albert R."/>
            <person name="Binder M."/>
            <person name="Bloem J."/>
            <person name="Labutti K."/>
            <person name="Salamov A."/>
            <person name="Andreopoulos B."/>
            <person name="Baker S."/>
            <person name="Barry K."/>
            <person name="Bills G."/>
            <person name="Bluhm B."/>
            <person name="Cannon C."/>
            <person name="Castanera R."/>
            <person name="Culley D."/>
            <person name="Daum C."/>
            <person name="Ezra D."/>
            <person name="Gonzalez J."/>
            <person name="Henrissat B."/>
            <person name="Kuo A."/>
            <person name="Liang C."/>
            <person name="Lipzen A."/>
            <person name="Lutzoni F."/>
            <person name="Magnuson J."/>
            <person name="Mondo S."/>
            <person name="Nolan M."/>
            <person name="Ohm R."/>
            <person name="Pangilinan J."/>
            <person name="Park H.-J."/>
            <person name="Ramirez L."/>
            <person name="Alfaro M."/>
            <person name="Sun H."/>
            <person name="Tritt A."/>
            <person name="Yoshinaga Y."/>
            <person name="Zwiers L.-H."/>
            <person name="Turgeon B."/>
            <person name="Goodwin S."/>
            <person name="Spatafora J."/>
            <person name="Crous P."/>
            <person name="Grigoriev I."/>
        </authorList>
    </citation>
    <scope>NUCLEOTIDE SEQUENCE</scope>
    <source>
        <strain evidence="9">CBS 207.26</strain>
    </source>
</reference>
<dbReference type="Proteomes" id="UP000800200">
    <property type="component" value="Unassembled WGS sequence"/>
</dbReference>
<keyword evidence="3 7" id="KW-1133">Transmembrane helix</keyword>
<evidence type="ECO:0000313" key="10">
    <source>
        <dbReference type="Proteomes" id="UP000800200"/>
    </source>
</evidence>
<dbReference type="EMBL" id="ML994745">
    <property type="protein sequence ID" value="KAF2175140.1"/>
    <property type="molecule type" value="Genomic_DNA"/>
</dbReference>
<evidence type="ECO:0000256" key="4">
    <source>
        <dbReference type="ARBA" id="ARBA00023136"/>
    </source>
</evidence>
<proteinExistence type="inferred from homology"/>
<accession>A0A6A6DAZ4</accession>
<evidence type="ECO:0000313" key="9">
    <source>
        <dbReference type="EMBL" id="KAF2175140.1"/>
    </source>
</evidence>
<organism evidence="9 10">
    <name type="scientific">Zopfia rhizophila CBS 207.26</name>
    <dbReference type="NCBI Taxonomy" id="1314779"/>
    <lineage>
        <taxon>Eukaryota</taxon>
        <taxon>Fungi</taxon>
        <taxon>Dikarya</taxon>
        <taxon>Ascomycota</taxon>
        <taxon>Pezizomycotina</taxon>
        <taxon>Dothideomycetes</taxon>
        <taxon>Dothideomycetes incertae sedis</taxon>
        <taxon>Zopfiaceae</taxon>
        <taxon>Zopfia</taxon>
    </lineage>
</organism>
<sequence>MAIDPDDPKYQPAAEQARQNMLIAVTVVMTAIGALVVGLRCFTRAYIVRNMGADDWTMVAALLFVFSYTGEIVGSAKANKMGYSGTQMSSEQMAGFVKMTLPIIVSYNMVLTCIKVSILLFYLRIAVRRGFEMLCKYTLWLIAIFQVINIIVTFTECVPLHKMWDFTGSVKGKCINTTVFFHFVAGFHILSDVWILVLPVKVVMSIQRPMREKIGLLPCASTHSPTNPFYDALTINLWSIIEVSIGLLCASLPTLRPLISKAQRDRTRAITGHGYAMHSRDKGTGLGTGILRGTHISISESCSTPVKKSRSDEGFAMENIVETKGKDSASAISNGSEEQILSPLEHAHHSK</sequence>
<dbReference type="PANTHER" id="PTHR33048">
    <property type="entry name" value="PTH11-LIKE INTEGRAL MEMBRANE PROTEIN (AFU_ORTHOLOGUE AFUA_5G11245)"/>
    <property type="match status" value="1"/>
</dbReference>
<feature type="transmembrane region" description="Helical" evidence="7">
    <location>
        <begin position="99"/>
        <end position="125"/>
    </location>
</feature>
<feature type="compositionally biased region" description="Polar residues" evidence="6">
    <location>
        <begin position="330"/>
        <end position="339"/>
    </location>
</feature>
<keyword evidence="4 7" id="KW-0472">Membrane</keyword>
<dbReference type="GO" id="GO:0016020">
    <property type="term" value="C:membrane"/>
    <property type="evidence" value="ECO:0007669"/>
    <property type="project" value="UniProtKB-SubCell"/>
</dbReference>
<feature type="transmembrane region" description="Helical" evidence="7">
    <location>
        <begin position="137"/>
        <end position="158"/>
    </location>
</feature>
<dbReference type="AlphaFoldDB" id="A0A6A6DAZ4"/>
<feature type="transmembrane region" description="Helical" evidence="7">
    <location>
        <begin position="179"/>
        <end position="200"/>
    </location>
</feature>
<keyword evidence="2 7" id="KW-0812">Transmembrane</keyword>
<dbReference type="InterPro" id="IPR049326">
    <property type="entry name" value="Rhodopsin_dom_fungi"/>
</dbReference>
<feature type="domain" description="Rhodopsin" evidence="8">
    <location>
        <begin position="39"/>
        <end position="217"/>
    </location>
</feature>
<evidence type="ECO:0000256" key="5">
    <source>
        <dbReference type="ARBA" id="ARBA00038359"/>
    </source>
</evidence>
<evidence type="ECO:0000259" key="8">
    <source>
        <dbReference type="Pfam" id="PF20684"/>
    </source>
</evidence>
<comment type="similarity">
    <text evidence="5">Belongs to the SAT4 family.</text>
</comment>
<evidence type="ECO:0000256" key="7">
    <source>
        <dbReference type="SAM" id="Phobius"/>
    </source>
</evidence>
<protein>
    <recommendedName>
        <fullName evidence="8">Rhodopsin domain-containing protein</fullName>
    </recommendedName>
</protein>
<evidence type="ECO:0000256" key="6">
    <source>
        <dbReference type="SAM" id="MobiDB-lite"/>
    </source>
</evidence>
<evidence type="ECO:0000256" key="1">
    <source>
        <dbReference type="ARBA" id="ARBA00004141"/>
    </source>
</evidence>
<gene>
    <name evidence="9" type="ORF">K469DRAFT_724430</name>
</gene>
<feature type="region of interest" description="Disordered" evidence="6">
    <location>
        <begin position="325"/>
        <end position="351"/>
    </location>
</feature>
<dbReference type="OrthoDB" id="5329176at2759"/>
<comment type="subcellular location">
    <subcellularLocation>
        <location evidence="1">Membrane</location>
        <topology evidence="1">Multi-pass membrane protein</topology>
    </subcellularLocation>
</comment>